<dbReference type="Proteomes" id="UP000323597">
    <property type="component" value="Chromosome A09"/>
</dbReference>
<keyword evidence="2" id="KW-1185">Reference proteome</keyword>
<evidence type="ECO:0000313" key="2">
    <source>
        <dbReference type="Proteomes" id="UP000323597"/>
    </source>
</evidence>
<evidence type="ECO:0000313" key="1">
    <source>
        <dbReference type="EMBL" id="TYJ17849.1"/>
    </source>
</evidence>
<accession>A0A5D2XVI2</accession>
<organism evidence="1 2">
    <name type="scientific">Gossypium mustelinum</name>
    <name type="common">Cotton</name>
    <name type="synonym">Gossypium caicoense</name>
    <dbReference type="NCBI Taxonomy" id="34275"/>
    <lineage>
        <taxon>Eukaryota</taxon>
        <taxon>Viridiplantae</taxon>
        <taxon>Streptophyta</taxon>
        <taxon>Embryophyta</taxon>
        <taxon>Tracheophyta</taxon>
        <taxon>Spermatophyta</taxon>
        <taxon>Magnoliopsida</taxon>
        <taxon>eudicotyledons</taxon>
        <taxon>Gunneridae</taxon>
        <taxon>Pentapetalae</taxon>
        <taxon>rosids</taxon>
        <taxon>malvids</taxon>
        <taxon>Malvales</taxon>
        <taxon>Malvaceae</taxon>
        <taxon>Malvoideae</taxon>
        <taxon>Gossypium</taxon>
    </lineage>
</organism>
<sequence length="51" mass="6089">MSSFLELQMNHNPQQNIRHCSEILLLKTQDIAEKHECCLLLHFRIEGILHY</sequence>
<name>A0A5D2XVI2_GOSMU</name>
<dbReference type="AlphaFoldDB" id="A0A5D2XVI2"/>
<reference evidence="1 2" key="1">
    <citation type="submission" date="2019-07" db="EMBL/GenBank/DDBJ databases">
        <title>WGS assembly of Gossypium mustelinum.</title>
        <authorList>
            <person name="Chen Z.J."/>
            <person name="Sreedasyam A."/>
            <person name="Ando A."/>
            <person name="Song Q."/>
            <person name="De L."/>
            <person name="Hulse-Kemp A."/>
            <person name="Ding M."/>
            <person name="Ye W."/>
            <person name="Kirkbride R."/>
            <person name="Jenkins J."/>
            <person name="Plott C."/>
            <person name="Lovell J."/>
            <person name="Lin Y.-M."/>
            <person name="Vaughn R."/>
            <person name="Liu B."/>
            <person name="Li W."/>
            <person name="Simpson S."/>
            <person name="Scheffler B."/>
            <person name="Saski C."/>
            <person name="Grover C."/>
            <person name="Hu G."/>
            <person name="Conover J."/>
            <person name="Carlson J."/>
            <person name="Shu S."/>
            <person name="Boston L."/>
            <person name="Williams M."/>
            <person name="Peterson D."/>
            <person name="Mcgee K."/>
            <person name="Jones D."/>
            <person name="Wendel J."/>
            <person name="Stelly D."/>
            <person name="Grimwood J."/>
            <person name="Schmutz J."/>
        </authorList>
    </citation>
    <scope>NUCLEOTIDE SEQUENCE [LARGE SCALE GENOMIC DNA]</scope>
    <source>
        <strain evidence="1">1408120.09</strain>
    </source>
</reference>
<proteinExistence type="predicted"/>
<gene>
    <name evidence="1" type="ORF">E1A91_A09G081700v1</name>
</gene>
<dbReference type="EMBL" id="CM017644">
    <property type="protein sequence ID" value="TYJ17849.1"/>
    <property type="molecule type" value="Genomic_DNA"/>
</dbReference>
<protein>
    <submittedName>
        <fullName evidence="1">Uncharacterized protein</fullName>
    </submittedName>
</protein>